<dbReference type="InterPro" id="IPR027417">
    <property type="entry name" value="P-loop_NTPase"/>
</dbReference>
<feature type="non-terminal residue" evidence="2">
    <location>
        <position position="78"/>
    </location>
</feature>
<protein>
    <submittedName>
        <fullName evidence="2">AAA family ATPase</fullName>
    </submittedName>
</protein>
<evidence type="ECO:0000259" key="1">
    <source>
        <dbReference type="Pfam" id="PF13191"/>
    </source>
</evidence>
<organism evidence="2">
    <name type="scientific">Streptomyces sp. SID7499</name>
    <dbReference type="NCBI Taxonomy" id="2706086"/>
    <lineage>
        <taxon>Bacteria</taxon>
        <taxon>Bacillati</taxon>
        <taxon>Actinomycetota</taxon>
        <taxon>Actinomycetes</taxon>
        <taxon>Kitasatosporales</taxon>
        <taxon>Streptomycetaceae</taxon>
        <taxon>Streptomyces</taxon>
    </lineage>
</organism>
<dbReference type="AlphaFoldDB" id="A0A6G3XP07"/>
<reference evidence="2" key="1">
    <citation type="submission" date="2020-01" db="EMBL/GenBank/DDBJ databases">
        <title>Insect and environment-associated Actinomycetes.</title>
        <authorList>
            <person name="Currrie C."/>
            <person name="Chevrette M."/>
            <person name="Carlson C."/>
            <person name="Stubbendieck R."/>
            <person name="Wendt-Pienkowski E."/>
        </authorList>
    </citation>
    <scope>NUCLEOTIDE SEQUENCE</scope>
    <source>
        <strain evidence="2">SID7499</strain>
    </source>
</reference>
<proteinExistence type="predicted"/>
<dbReference type="SUPFAM" id="SSF52540">
    <property type="entry name" value="P-loop containing nucleoside triphosphate hydrolases"/>
    <property type="match status" value="1"/>
</dbReference>
<sequence>MMTKVGYLPDETSSFVGRRAELARLHTALTTRRMTTLIGPGGVGKTRLAVRAARAAADRYPDGAWWADLSPLPDDGLL</sequence>
<dbReference type="Pfam" id="PF13191">
    <property type="entry name" value="AAA_16"/>
    <property type="match status" value="1"/>
</dbReference>
<dbReference type="EMBL" id="JAAGMN010007937">
    <property type="protein sequence ID" value="NEE19423.1"/>
    <property type="molecule type" value="Genomic_DNA"/>
</dbReference>
<name>A0A6G3XP07_9ACTN</name>
<gene>
    <name evidence="2" type="ORF">G3M58_74775</name>
</gene>
<dbReference type="PANTHER" id="PTHR47691">
    <property type="entry name" value="REGULATOR-RELATED"/>
    <property type="match status" value="1"/>
</dbReference>
<evidence type="ECO:0000313" key="2">
    <source>
        <dbReference type="EMBL" id="NEE19423.1"/>
    </source>
</evidence>
<dbReference type="InterPro" id="IPR041664">
    <property type="entry name" value="AAA_16"/>
</dbReference>
<feature type="domain" description="Orc1-like AAA ATPase" evidence="1">
    <location>
        <begin position="15"/>
        <end position="65"/>
    </location>
</feature>
<dbReference type="PANTHER" id="PTHR47691:SF3">
    <property type="entry name" value="HTH-TYPE TRANSCRIPTIONAL REGULATOR RV0890C-RELATED"/>
    <property type="match status" value="1"/>
</dbReference>
<accession>A0A6G3XP07</accession>
<comment type="caution">
    <text evidence="2">The sequence shown here is derived from an EMBL/GenBank/DDBJ whole genome shotgun (WGS) entry which is preliminary data.</text>
</comment>
<dbReference type="Gene3D" id="3.40.50.300">
    <property type="entry name" value="P-loop containing nucleotide triphosphate hydrolases"/>
    <property type="match status" value="1"/>
</dbReference>